<dbReference type="Gene3D" id="3.40.50.12780">
    <property type="entry name" value="N-terminal domain of ligase-like"/>
    <property type="match status" value="3"/>
</dbReference>
<evidence type="ECO:0000256" key="6">
    <source>
        <dbReference type="SAM" id="Phobius"/>
    </source>
</evidence>
<keyword evidence="4" id="KW-0436">Ligase</keyword>
<dbReference type="InterPro" id="IPR036736">
    <property type="entry name" value="ACP-like_sf"/>
</dbReference>
<keyword evidence="2" id="KW-0596">Phosphopantetheine</keyword>
<reference evidence="8 10" key="1">
    <citation type="submission" date="2015-10" db="EMBL/GenBank/DDBJ databases">
        <title>The cercosporin biosynthetic gene cluster was horizontally transferred to several fungal lineages and shown to be expanded in Cercospora beticola based on microsynteny with recipient genomes.</title>
        <authorList>
            <person name="De Jonge R."/>
            <person name="Ebert M.K."/>
            <person name="Suttle J.C."/>
            <person name="Jurick Ii W.M."/>
            <person name="Secor G.A."/>
            <person name="Thomma B.P."/>
            <person name="Van De Peer Y."/>
            <person name="Bolton M.D."/>
        </authorList>
    </citation>
    <scope>NUCLEOTIDE SEQUENCE [LARGE SCALE GENOMIC DNA]</scope>
    <source>
        <strain evidence="8 10">09-40</strain>
    </source>
</reference>
<dbReference type="EMBL" id="LKMD01000105">
    <property type="protein sequence ID" value="PIA93776.1"/>
    <property type="molecule type" value="Genomic_DNA"/>
</dbReference>
<dbReference type="Gene3D" id="3.30.559.10">
    <property type="entry name" value="Chloramphenicol acetyltransferase-like domain"/>
    <property type="match status" value="5"/>
</dbReference>
<dbReference type="NCBIfam" id="TIGR01733">
    <property type="entry name" value="AA-adenyl-dom"/>
    <property type="match status" value="1"/>
</dbReference>
<dbReference type="InterPro" id="IPR009081">
    <property type="entry name" value="PP-bd_ACP"/>
</dbReference>
<evidence type="ECO:0000313" key="11">
    <source>
        <dbReference type="Proteomes" id="UP001302367"/>
    </source>
</evidence>
<dbReference type="InterPro" id="IPR042099">
    <property type="entry name" value="ANL_N_sf"/>
</dbReference>
<dbReference type="GO" id="GO:0031169">
    <property type="term" value="P:ferrichrome biosynthetic process"/>
    <property type="evidence" value="ECO:0007669"/>
    <property type="project" value="UniProtKB-ARBA"/>
</dbReference>
<keyword evidence="3" id="KW-0597">Phosphoprotein</keyword>
<protein>
    <submittedName>
        <fullName evidence="8">Nonribosomal peptide synthetase 2</fullName>
    </submittedName>
</protein>
<dbReference type="FunFam" id="3.30.300.30:FF:000015">
    <property type="entry name" value="Nonribosomal peptide synthase SidD"/>
    <property type="match status" value="1"/>
</dbReference>
<dbReference type="CDD" id="cd19542">
    <property type="entry name" value="CT_NRPS-like"/>
    <property type="match status" value="1"/>
</dbReference>
<dbReference type="Gene3D" id="1.10.1200.10">
    <property type="entry name" value="ACP-like"/>
    <property type="match status" value="5"/>
</dbReference>
<evidence type="ECO:0000256" key="2">
    <source>
        <dbReference type="ARBA" id="ARBA00022450"/>
    </source>
</evidence>
<dbReference type="SUPFAM" id="SSF52777">
    <property type="entry name" value="CoA-dependent acyltransferases"/>
    <property type="match status" value="10"/>
</dbReference>
<dbReference type="Gene3D" id="3.30.559.30">
    <property type="entry name" value="Nonribosomal peptide synthetase, condensation domain"/>
    <property type="match status" value="5"/>
</dbReference>
<reference evidence="9 11" key="2">
    <citation type="submission" date="2023-09" db="EMBL/GenBank/DDBJ databases">
        <title>Complete-Gapless Cercospora beticola genome.</title>
        <authorList>
            <person name="Wyatt N.A."/>
            <person name="Spanner R.E."/>
            <person name="Bolton M.D."/>
        </authorList>
    </citation>
    <scope>NUCLEOTIDE SEQUENCE [LARGE SCALE GENOMIC DNA]</scope>
    <source>
        <strain evidence="9">Cb09-40</strain>
    </source>
</reference>
<feature type="transmembrane region" description="Helical" evidence="6">
    <location>
        <begin position="289"/>
        <end position="308"/>
    </location>
</feature>
<dbReference type="GO" id="GO:0016874">
    <property type="term" value="F:ligase activity"/>
    <property type="evidence" value="ECO:0007669"/>
    <property type="project" value="UniProtKB-KW"/>
</dbReference>
<dbReference type="InterPro" id="IPR025110">
    <property type="entry name" value="AMP-bd_C"/>
</dbReference>
<sequence>MATSTTYRCRPTNFPRLDTIEQNNHTSIASRQTLRRQWTYHTNPAAAPKGKTALLRCYSRFIADFTGESEVSFQFLLREHVDRTSNSSVVEAEFDDRSQQQHENDKDSECCLDVKETDQSQGPFGFGLELLADLEHMDTLNHAPQLDCPLVIQYHATLLTVVVYYDKDLIDQDYIDAIFKELFNRLSLTAPEGTEELRLSVLNHPPQSHPSSTSQGEKQEKPADLLHAGFQLSASSHPTRLALQFCDGRSEDAGDEAFTYAELDSLTTALAIKLRRLVRASRIPPEQQIIIPAYMAGCIAFYVSWLAVLKAGYAFCPLPVDAPSEQLRGIVEEVGASVVLCNGPQLGGRPWDAWYCDDDELATCYDVNEFITRYRKGSLSPMLPNDTLPQVSPSDLAYVMYTSGSTGKPKGVKIHHLAASCSIISHTKFLPTSFMRDGFRWFQFAAPTFDPSIMEIFVTWWTGGTLCSAPRDQLLTDPEQAVNKLAATIMMATPSMASVLRPDRVPTLRHLWTMGEKLTPKVIENFSSDSPLWSSETSHTPRLQRHRRLLNAYGPTEGSINCTIVSNFSAFERGSIIGKPIDTCSILIIDPTSRQPKPVPMGFAGELAIGGPQVSQGYLNRPEQTAAVFVSSSEYGRLYRTGDRARVVKNSKGELSVEFLGRITADQVKLSGRRVELGQIENAIAGVPGIAEVAAIVHGPGSSDQGSQQVLACVVPDHSVTHEDLVADCQRAAEVALAPFMRPAMYVVLENMPRSRSGKTDRKALGVIAGKRWAARAQADRKDDELDHSRNSASADPLMKTILTILSDISNIDVRDILPTTELLSLGLDSLRAVRFLQKLRDSGLTGLNVADVLSSRTPEGIASRVSTETGADAVSESQTNEWDQRLAQYSSRNLEPCAHELSIPLDELETVLPTTATQSGMITSFYRSVSRQGGSPSKKSYINHSIYHARPGADISKLEQAWRSALSGPQIFRTVFLPVDDDLAPFAQCVISPKSDVASLSIHRFVFSDTDAWNTTISEAQKEAESAITLNRPPFRLSIIQGPEHSAFLLSLFHGVFDGGSLELILQDVETAYYNKPQLSRTEIGIAVHKHFSSATQASVDYWQTEFGNHDPVPFPCVSASKPETQNQDVQVEEVIGKATMENISAAAKAASVSPLSILHAAWAGILFSYTGTTSEISFGSVLSDRLEDQLSICHAPTFTVTPVKLDHTAVKQKTLADLLKTLTEKNAASLPYIHAPLSSLTTADGSLPYDTLLAFQAFDTESEDGSIWHKVEHPAMEHDFAIMIEVWPTSSGALRFRGTYTHQHLDRQAALAMLSQLDELVAGICDDASGTLLDLRCNLSQRLMSGILVIDQPNLPESQLILQSRFEQHAATTPEKSALVFRKSIDHPENDIDWSYGKLSRMATALAQTLITRFGAVINEPIMICMEKCPELYIAVLAVLKAGAGWCPIDPYSPPARQHAIMERTESRILLLSATSSKVEKSAIPNGVSTLEIDLDAIEAELISGSNIELGVTHDPSSLAYLIFTSGTTGLPKGVPISHKAAATAMNALAEAVPTETSSGDLRCMQFSQYTFDVFVQDLFYTWSVGGVVISSTRQLMLQNFADIANDLRATHAHLTPAFSATLSRSNIKTLEVVTMIGEKLTEAVAADWGRDMRAFNTYGPAEVTVVSTLRKFTGQADTYHSSNVGVPLPSVGAYVIDNGQIAMRSAIGELALTGPQLSTGYWNMPDVNAKKFVWNEQLQQRVYLTGDLVRHLADGTINYVGRDDDLVKLGGQRVELGEIAFALKDADSRIERFEVLLCKRKEAETRSVVAFLACPSIAGAGDEYEAILHPLAKDVAASAKQYATSVLPPYMIPSSFVVVPRIPTTASAKVDRAKLTSIYHSIDLNSWEDNTGASATTTAKATDIQWRSENEHVLQVIAQVLRIPAESLCPNSSLAAIGIDSIGAIKLIPKINALGYGLSIVDAFKCRSLDDLCTIANASRRADSPLASEQPEQYVEAGVLQSFDSRHYRAVARRIQQDEFTVVPTTVLQENLLTESLRDPQAYWSSHVFRLNEDVDLARLQRAWIKVARQTEALRAGFVPKAELGEESDETRKDNLSYLQLIYDEPHFDWNVHEISSDVSEAARKRVKEVAQQKHEQLFQQPPWAVDIFVRGEERTLLLTISHIIYDGPSLAYLENDVRAAYERTLKTASRASLSEAISSSSALDADSETAIDFWKNSLRDFELPTAQSFATDNKLNHRIKFQGCSTPMEILRKVACGLGLNSVVTIFRTAWALLLSDLLESPHVVFAEILSDRVMDSKLAEVVGPLMSTVPVLFRRQKTAAETMVQQDNFSRSAWPHRNIRPSTIKSLMGCGPSTMLYPAVFAFHPSATKQDQEHKGLWKRLEDITNIEVEHPLALNVWQEADSTLQFELAVADHVLSENEHDLLLRQLESMVTVLAENSHLPVASLTDGFPDALIARTTPRRDTACPSTKSATFYVEHWAAQHPDWKAAEIVTTLDPDCTETESWNYAELNAEANRIARFLLGHGIKKQMIGMCIGRTLMSLAVPLGILKSGNAYLPIDEALPAERKEFLLQDSNAAFIFTTLELIDGVQIPQACKLANVEDKAFLDDLAKQPGDDVLHRCEPRDNAYLLYTSGSTGKPKGVLVSQQNLASFVEAQSEFICDVTTTRELAGRGKYLGLASRAFDVHIGEMFLAWRHGFAITTGLKSMLLDDLALCLSSLHITHASFVPSLLDQTGLDPEDAPDLVFLGVGGEKMSPKTKKKWGSLANVGLINAYGPTEATVGCCSGRLYPNSDARDIGMPLGDSVGHVLIPGTDNYALRGMPGELCFTGSLIANGYLNRPDAKGFVEDFRGQRMYRTGDIVKLRDDDHILFLGRKDDQVKIRGQRVELGEVAEGVREASDEPIDTAALVVRHPELSRDQLVAFMAASGAVKRKGDETPPQIDVSQVQGANTKLRANCQKSLPVYMVPDVIVPLDYIPLAPTSGKVDTKTLVKTISETPMSTFASGHWKTGQKSAVARELTESEERVWDIIAPVLKDKPSSVTPATTIFELGIDSLSAISVFSRLRKAGYECSVAMVMRNPTIEALAQSSTRAAGQDVEKHSLVQSQLANLEQSLLHSNELEVVRGHVAAIRPCLPLQEVLLGQSMHQNADQGKGGAYINHMALKIDSSMDVKRLQSAWETLIRDNEILRTCFLHKDDSFYQIILKSEATRTNWRENDFPSTSSLQAIQHQVEEEIIHNAWTQPPLQVNYLRDHDNTLLISIHHAIYDGHSLYLMFHDLEAIYHDQVRETRLSSQPLVEHIAQQNQARAQTHWSTLLRDWRHAKLLGDKGRSNSTLQEVQRDFNAKLSTLENQIAGSLSVTLSSVLQLAFTIALSQTMQSTDIIFGNVLSGRTISLENADNIMAPCIATVPARVTFANAQGQQLKDVLSTLQKDNSASLEFQHVSPRDIQRWLKADRPLYDCLFSFARKQQEASSTEQNRSLFPDVTQNTITVDYPLAIEFTANSEKDSLTVGLGYIANVFPSEEASRDFLEKVEFLVEAILSRSHEPLSAFGVATTSDSTGGSAQDVHSMDSTEESAYTPLELELKTLLGEFAKVAKDQIRKDTPFIHVGVDSISAIRFAKFLRTKGFKKVSSADLIRNNRVRTLAQFLAAQAVDGEHQSQDDRTRVDDAAQGQERLVKSTLIEHGILSSLGDNDLSSAESREDAIESVYACTPLVSGMLTQSLASDGAYYMHHHAFRCHAGVEIERLKKAWDLCVEDCDVLRTTFHWLPELRDAGSPWVGVVHKNDKGNVKKPDWRQVEVENAHQYWLSLSSEKSDFSRRIESGEPLAGVTVVQESLSDDNNANAKRSPVIILTLHHAIYDGISIGMLFRQLAARYIGNQMPPSITPYYKAAQAIARVAKPAVKFWVEQVRGYEGAPIIDDSASSEFHLAERTITAEPRSLELASLGDDISLKDVLVAAFAKALACLHGRRDVAFGHVMAARTGVEVHEEDGSGDTEIVGPMFNTVPFRVSMKDSLQSNQELVQAVRDVNTGSLEYQHASLAEIQKSWRSDDNSNIDPSAALIDSLFVYTKVDGSADGPSLLTLGKPLESDTAPVPSEYRLNFEVEHLPEGVTARAHASIPKAELETLLDHFQSAVQDILQKPERYATAYPEQLRSLPLKLQSTASKSVGLVSFDKLAIEQYADTIRKAMAEVAQVSPESITLEASIYSFGIDSIAGIQIASRCRKAGLRVSVADILSGGTLGRVCEIVASELDKATDSSKAMSSAELVSSEQTQAVLTHLAIDSTDIEEVLPLLPGQEYHLQSWLQSGRTLYEPGWTFYSRTRLDADKLRDSWNRLRQSNSVLRTTFAAIADKTVLQVVLRDGAIKVDGFVEVKSDKSMVEIVKETAHAEARAPSDLFSPPIRLRLVKAADGDAVMLYVHHALYDAWSMPRLITELANIYQGGEPDSAPSFSALVRHTIQSRDPDAEKTFWRQTLTGSEKAIIPSASKTRDDQDRSQSFCMIESTTALLADIEQVCASHSISPQHVMLVAFARALANVTATSSPMFGFFQLGRSTAFDGIEHVLGPMVNTLPWCVPEVLKRDVLDSIRKIQQMLSARVAYEQSSLRTAVQAADPGATQLPFNAYLNVLWNKNILIGSGSANEEDNLFQPLALGVPTDYSSPQALPGRTAVDALDTNFLQSHQVFVDVGPGEKGIVFGVRADAALMSVEGIRGFVGSIEQEIVACVAALRK</sequence>
<dbReference type="Pfam" id="PF00550">
    <property type="entry name" value="PP-binding"/>
    <property type="match status" value="5"/>
</dbReference>
<proteinExistence type="inferred from homology"/>
<dbReference type="EMBL" id="CP134187">
    <property type="protein sequence ID" value="WPB02118.1"/>
    <property type="molecule type" value="Genomic_DNA"/>
</dbReference>
<keyword evidence="6" id="KW-0812">Transmembrane</keyword>
<evidence type="ECO:0000256" key="3">
    <source>
        <dbReference type="ARBA" id="ARBA00022553"/>
    </source>
</evidence>
<dbReference type="GO" id="GO:0043041">
    <property type="term" value="P:amino acid activation for nonribosomal peptide biosynthetic process"/>
    <property type="evidence" value="ECO:0007669"/>
    <property type="project" value="TreeGrafter"/>
</dbReference>
<keyword evidence="6" id="KW-0472">Membrane</keyword>
<evidence type="ECO:0000256" key="5">
    <source>
        <dbReference type="ARBA" id="ARBA00029454"/>
    </source>
</evidence>
<dbReference type="GO" id="GO:0010106">
    <property type="term" value="P:cellular response to iron ion starvation"/>
    <property type="evidence" value="ECO:0007669"/>
    <property type="project" value="UniProtKB-ARBA"/>
</dbReference>
<dbReference type="NCBIfam" id="NF003417">
    <property type="entry name" value="PRK04813.1"/>
    <property type="match status" value="3"/>
</dbReference>
<feature type="domain" description="Carrier" evidence="7">
    <location>
        <begin position="4186"/>
        <end position="4259"/>
    </location>
</feature>
<dbReference type="Proteomes" id="UP001302367">
    <property type="component" value="Chromosome 4"/>
</dbReference>
<dbReference type="Pfam" id="PF13193">
    <property type="entry name" value="AMP-binding_C"/>
    <property type="match status" value="1"/>
</dbReference>
<dbReference type="PROSITE" id="PS00455">
    <property type="entry name" value="AMP_BINDING"/>
    <property type="match status" value="3"/>
</dbReference>
<keyword evidence="11" id="KW-1185">Reference proteome</keyword>
<feature type="domain" description="Carrier" evidence="7">
    <location>
        <begin position="3022"/>
        <end position="3098"/>
    </location>
</feature>
<evidence type="ECO:0000313" key="8">
    <source>
        <dbReference type="EMBL" id="PIA93776.1"/>
    </source>
</evidence>
<dbReference type="InterPro" id="IPR001242">
    <property type="entry name" value="Condensation_dom"/>
</dbReference>
<dbReference type="Proteomes" id="UP000230605">
    <property type="component" value="Chromosome 4"/>
</dbReference>
<accession>A0A2G5HMI2</accession>
<feature type="domain" description="Carrier" evidence="7">
    <location>
        <begin position="3584"/>
        <end position="3658"/>
    </location>
</feature>
<dbReference type="CDD" id="cd05918">
    <property type="entry name" value="A_NRPS_SidN3_like"/>
    <property type="match status" value="3"/>
</dbReference>
<feature type="domain" description="Carrier" evidence="7">
    <location>
        <begin position="1910"/>
        <end position="1983"/>
    </location>
</feature>
<dbReference type="InterPro" id="IPR010071">
    <property type="entry name" value="AA_adenyl_dom"/>
</dbReference>
<gene>
    <name evidence="8" type="ORF">CB0940_04839</name>
    <name evidence="9" type="ORF">RHO25_006752</name>
</gene>
<feature type="domain" description="Carrier" evidence="7">
    <location>
        <begin position="793"/>
        <end position="870"/>
    </location>
</feature>
<organism evidence="8 10">
    <name type="scientific">Cercospora beticola</name>
    <name type="common">Sugarbeet leaf spot fungus</name>
    <dbReference type="NCBI Taxonomy" id="122368"/>
    <lineage>
        <taxon>Eukaryota</taxon>
        <taxon>Fungi</taxon>
        <taxon>Dikarya</taxon>
        <taxon>Ascomycota</taxon>
        <taxon>Pezizomycotina</taxon>
        <taxon>Dothideomycetes</taxon>
        <taxon>Dothideomycetidae</taxon>
        <taxon>Mycosphaerellales</taxon>
        <taxon>Mycosphaerellaceae</taxon>
        <taxon>Cercospora</taxon>
    </lineage>
</organism>
<dbReference type="OrthoDB" id="416786at2759"/>
<comment type="similarity">
    <text evidence="5">Belongs to the NRP synthetase family.</text>
</comment>
<dbReference type="Pfam" id="PF00668">
    <property type="entry name" value="Condensation"/>
    <property type="match status" value="5"/>
</dbReference>
<evidence type="ECO:0000256" key="1">
    <source>
        <dbReference type="ARBA" id="ARBA00004924"/>
    </source>
</evidence>
<dbReference type="InterPro" id="IPR020806">
    <property type="entry name" value="PKS_PP-bd"/>
</dbReference>
<dbReference type="Pfam" id="PF00501">
    <property type="entry name" value="AMP-binding"/>
    <property type="match status" value="3"/>
</dbReference>
<dbReference type="InterPro" id="IPR000873">
    <property type="entry name" value="AMP-dep_synth/lig_dom"/>
</dbReference>
<dbReference type="PANTHER" id="PTHR45527">
    <property type="entry name" value="NONRIBOSOMAL PEPTIDE SYNTHETASE"/>
    <property type="match status" value="1"/>
</dbReference>
<dbReference type="FunFam" id="3.40.50.12780:FF:000024">
    <property type="entry name" value="Nonribosomal siderophore peptide synthase SidC"/>
    <property type="match status" value="2"/>
</dbReference>
<dbReference type="InterPro" id="IPR020845">
    <property type="entry name" value="AMP-binding_CS"/>
</dbReference>
<name>A0A2G5HMI2_CERBT</name>
<evidence type="ECO:0000259" key="7">
    <source>
        <dbReference type="PROSITE" id="PS50075"/>
    </source>
</evidence>
<keyword evidence="6" id="KW-1133">Transmembrane helix</keyword>
<comment type="pathway">
    <text evidence="1">Siderophore biosynthesis.</text>
</comment>
<dbReference type="PROSITE" id="PS50075">
    <property type="entry name" value="CARRIER"/>
    <property type="match status" value="5"/>
</dbReference>
<evidence type="ECO:0000256" key="4">
    <source>
        <dbReference type="ARBA" id="ARBA00022598"/>
    </source>
</evidence>
<dbReference type="GO" id="GO:0031177">
    <property type="term" value="F:phosphopantetheine binding"/>
    <property type="evidence" value="ECO:0007669"/>
    <property type="project" value="InterPro"/>
</dbReference>
<dbReference type="SMART" id="SM00823">
    <property type="entry name" value="PKS_PP"/>
    <property type="match status" value="5"/>
</dbReference>
<evidence type="ECO:0000313" key="9">
    <source>
        <dbReference type="EMBL" id="WPB02118.1"/>
    </source>
</evidence>
<dbReference type="GO" id="GO:0005737">
    <property type="term" value="C:cytoplasm"/>
    <property type="evidence" value="ECO:0007669"/>
    <property type="project" value="TreeGrafter"/>
</dbReference>
<dbReference type="InterPro" id="IPR023213">
    <property type="entry name" value="CAT-like_dom_sf"/>
</dbReference>
<dbReference type="FunFam" id="3.30.300.30:FF:000033">
    <property type="entry name" value="Nonribosomal siderophore peptide synthase SidC"/>
    <property type="match status" value="1"/>
</dbReference>
<dbReference type="InterPro" id="IPR045851">
    <property type="entry name" value="AMP-bd_C_sf"/>
</dbReference>
<dbReference type="SUPFAM" id="SSF56801">
    <property type="entry name" value="Acetyl-CoA synthetase-like"/>
    <property type="match status" value="3"/>
</dbReference>
<dbReference type="SUPFAM" id="SSF47336">
    <property type="entry name" value="ACP-like"/>
    <property type="match status" value="5"/>
</dbReference>
<dbReference type="PANTHER" id="PTHR45527:SF2">
    <property type="entry name" value="FERRICROCIN SYNTHETASE (NONRIBOSOMAL PEPTIDE SIDEROPHORE SYNTHASE ) (EUROFUNG)"/>
    <property type="match status" value="1"/>
</dbReference>
<evidence type="ECO:0000313" key="10">
    <source>
        <dbReference type="Proteomes" id="UP000230605"/>
    </source>
</evidence>
<dbReference type="Gene3D" id="3.30.300.30">
    <property type="match status" value="3"/>
</dbReference>